<proteinExistence type="predicted"/>
<feature type="domain" description="Transposase IS701-like DDE" evidence="1">
    <location>
        <begin position="21"/>
        <end position="55"/>
    </location>
</feature>
<dbReference type="EMBL" id="QTJV01000019">
    <property type="protein sequence ID" value="RFM30738.1"/>
    <property type="molecule type" value="Genomic_DNA"/>
</dbReference>
<comment type="caution">
    <text evidence="2">The sequence shown here is derived from an EMBL/GenBank/DDBJ whole genome shotgun (WGS) entry which is preliminary data.</text>
</comment>
<keyword evidence="3" id="KW-1185">Reference proteome</keyword>
<gene>
    <name evidence="2" type="ORF">DXN04_31995</name>
</gene>
<reference evidence="2 3" key="1">
    <citation type="submission" date="2018-08" db="EMBL/GenBank/DDBJ databases">
        <title>Chitinophaga sp. K20C18050901, a novel bacterium isolated from forest soil.</title>
        <authorList>
            <person name="Wang C."/>
        </authorList>
    </citation>
    <scope>NUCLEOTIDE SEQUENCE [LARGE SCALE GENOMIC DNA]</scope>
    <source>
        <strain evidence="2 3">K20C18050901</strain>
    </source>
</reference>
<evidence type="ECO:0000313" key="2">
    <source>
        <dbReference type="EMBL" id="RFM30738.1"/>
    </source>
</evidence>
<protein>
    <recommendedName>
        <fullName evidence="1">Transposase IS701-like DDE domain-containing protein</fullName>
    </recommendedName>
</protein>
<dbReference type="InterPro" id="IPR038721">
    <property type="entry name" value="IS701-like_DDE_dom"/>
</dbReference>
<sequence length="84" mass="9334">MSFGAQYHRNRHLLQKNGLDDDTCLIIDESGNSKNGKQSVGVKMQYCGQLGKNRKLSGGCVWCIVRRKFSKSCSGKIINGKRGK</sequence>
<accession>A0A3E1NSJ9</accession>
<dbReference type="RefSeq" id="WP_116857498.1">
    <property type="nucleotide sequence ID" value="NZ_QTJV01000019.1"/>
</dbReference>
<dbReference type="Pfam" id="PF13546">
    <property type="entry name" value="DDE_5"/>
    <property type="match status" value="1"/>
</dbReference>
<name>A0A3E1NSJ9_9BACT</name>
<dbReference type="AlphaFoldDB" id="A0A3E1NSJ9"/>
<evidence type="ECO:0000259" key="1">
    <source>
        <dbReference type="Pfam" id="PF13546"/>
    </source>
</evidence>
<dbReference type="Proteomes" id="UP000261174">
    <property type="component" value="Unassembled WGS sequence"/>
</dbReference>
<organism evidence="2 3">
    <name type="scientific">Chitinophaga silvisoli</name>
    <dbReference type="NCBI Taxonomy" id="2291814"/>
    <lineage>
        <taxon>Bacteria</taxon>
        <taxon>Pseudomonadati</taxon>
        <taxon>Bacteroidota</taxon>
        <taxon>Chitinophagia</taxon>
        <taxon>Chitinophagales</taxon>
        <taxon>Chitinophagaceae</taxon>
        <taxon>Chitinophaga</taxon>
    </lineage>
</organism>
<evidence type="ECO:0000313" key="3">
    <source>
        <dbReference type="Proteomes" id="UP000261174"/>
    </source>
</evidence>